<reference evidence="1" key="1">
    <citation type="submission" date="2018-06" db="EMBL/GenBank/DDBJ databases">
        <authorList>
            <person name="Zhirakovskaya E."/>
        </authorList>
    </citation>
    <scope>NUCLEOTIDE SEQUENCE</scope>
</reference>
<name>A0A3B0R0C5_9ZZZZ</name>
<dbReference type="Pfam" id="PF13412">
    <property type="entry name" value="HTH_24"/>
    <property type="match status" value="1"/>
</dbReference>
<dbReference type="InterPro" id="IPR036390">
    <property type="entry name" value="WH_DNA-bd_sf"/>
</dbReference>
<protein>
    <submittedName>
        <fullName evidence="1">Transcriptional regulator, MarR family</fullName>
    </submittedName>
</protein>
<dbReference type="EMBL" id="UOEA01000098">
    <property type="protein sequence ID" value="VAV85779.1"/>
    <property type="molecule type" value="Genomic_DNA"/>
</dbReference>
<sequence length="214" mass="24264">MENNKKTSTNPAESDDYRSLLLMDEIARNEQLTQRDLSRNLGVALGLINSYIKNLASKGFITVSQIPRNRYKYYLTPKGFKEKSRLTYEHLRNFTNLYRVARGDFSLLFSNIKESGIKRIAFCGIDEVTEIAYLSLKEAGLVLAGVADESASVAEFFGTKVVTLRELVVIAPELFVITSFNNGDELRRALLELGVDKEKIRDISEGNWIKKIEK</sequence>
<organism evidence="1">
    <name type="scientific">hydrothermal vent metagenome</name>
    <dbReference type="NCBI Taxonomy" id="652676"/>
    <lineage>
        <taxon>unclassified sequences</taxon>
        <taxon>metagenomes</taxon>
        <taxon>ecological metagenomes</taxon>
    </lineage>
</organism>
<dbReference type="SUPFAM" id="SSF46785">
    <property type="entry name" value="Winged helix' DNA-binding domain"/>
    <property type="match status" value="1"/>
</dbReference>
<gene>
    <name evidence="1" type="ORF">MNBD_DELTA01-1965</name>
</gene>
<evidence type="ECO:0000313" key="1">
    <source>
        <dbReference type="EMBL" id="VAV85779.1"/>
    </source>
</evidence>
<dbReference type="Gene3D" id="1.10.10.10">
    <property type="entry name" value="Winged helix-like DNA-binding domain superfamily/Winged helix DNA-binding domain"/>
    <property type="match status" value="1"/>
</dbReference>
<accession>A0A3B0R0C5</accession>
<dbReference type="InterPro" id="IPR036388">
    <property type="entry name" value="WH-like_DNA-bd_sf"/>
</dbReference>
<dbReference type="AlphaFoldDB" id="A0A3B0R0C5"/>
<proteinExistence type="predicted"/>